<gene>
    <name evidence="2" type="ORF">SAMN05444396_107114</name>
</gene>
<dbReference type="Proteomes" id="UP000184036">
    <property type="component" value="Unassembled WGS sequence"/>
</dbReference>
<feature type="transmembrane region" description="Helical" evidence="1">
    <location>
        <begin position="20"/>
        <end position="41"/>
    </location>
</feature>
<keyword evidence="3" id="KW-1185">Reference proteome</keyword>
<evidence type="ECO:0000256" key="1">
    <source>
        <dbReference type="SAM" id="Phobius"/>
    </source>
</evidence>
<accession>A0A1M5IKT8</accession>
<dbReference type="RefSeq" id="WP_072992353.1">
    <property type="nucleotide sequence ID" value="NZ_FQWE01000007.1"/>
</dbReference>
<organism evidence="2 3">
    <name type="scientific">Flavobacterium segetis</name>
    <dbReference type="NCBI Taxonomy" id="271157"/>
    <lineage>
        <taxon>Bacteria</taxon>
        <taxon>Pseudomonadati</taxon>
        <taxon>Bacteroidota</taxon>
        <taxon>Flavobacteriia</taxon>
        <taxon>Flavobacteriales</taxon>
        <taxon>Flavobacteriaceae</taxon>
        <taxon>Flavobacterium</taxon>
    </lineage>
</organism>
<keyword evidence="1" id="KW-1133">Transmembrane helix</keyword>
<proteinExistence type="predicted"/>
<dbReference type="STRING" id="271157.SAMN05444396_107114"/>
<keyword evidence="1" id="KW-0812">Transmembrane</keyword>
<protein>
    <recommendedName>
        <fullName evidence="4">PIN domain-containing protein</fullName>
    </recommendedName>
</protein>
<sequence length="96" mass="10930">MNTITTLHYLQRKIILEQKTRLLVANIVGNVSIIAVDINIIRESLRSNRKDFEDAIQIISALAISDMDCIVTRNLRDCRNAAVEIFISTEFLNVLN</sequence>
<keyword evidence="1" id="KW-0472">Membrane</keyword>
<reference evidence="3" key="1">
    <citation type="submission" date="2016-11" db="EMBL/GenBank/DDBJ databases">
        <authorList>
            <person name="Varghese N."/>
            <person name="Submissions S."/>
        </authorList>
    </citation>
    <scope>NUCLEOTIDE SEQUENCE [LARGE SCALE GENOMIC DNA]</scope>
    <source>
        <strain evidence="3">DSM 19741</strain>
    </source>
</reference>
<dbReference type="EMBL" id="FQWE01000007">
    <property type="protein sequence ID" value="SHG28659.1"/>
    <property type="molecule type" value="Genomic_DNA"/>
</dbReference>
<name>A0A1M5IKT8_9FLAO</name>
<dbReference type="SUPFAM" id="SSF88723">
    <property type="entry name" value="PIN domain-like"/>
    <property type="match status" value="1"/>
</dbReference>
<evidence type="ECO:0000313" key="3">
    <source>
        <dbReference type="Proteomes" id="UP000184036"/>
    </source>
</evidence>
<dbReference type="InterPro" id="IPR029060">
    <property type="entry name" value="PIN-like_dom_sf"/>
</dbReference>
<evidence type="ECO:0008006" key="4">
    <source>
        <dbReference type="Google" id="ProtNLM"/>
    </source>
</evidence>
<dbReference type="AlphaFoldDB" id="A0A1M5IKT8"/>
<evidence type="ECO:0000313" key="2">
    <source>
        <dbReference type="EMBL" id="SHG28659.1"/>
    </source>
</evidence>
<dbReference type="OrthoDB" id="1148871at2"/>